<keyword evidence="3" id="KW-1185">Reference proteome</keyword>
<proteinExistence type="predicted"/>
<dbReference type="RefSeq" id="WP_345637378.1">
    <property type="nucleotide sequence ID" value="NZ_BAABJR010000025.1"/>
</dbReference>
<evidence type="ECO:0000256" key="1">
    <source>
        <dbReference type="SAM" id="MobiDB-lite"/>
    </source>
</evidence>
<protein>
    <submittedName>
        <fullName evidence="2">Uncharacterized protein</fullName>
    </submittedName>
</protein>
<dbReference type="Proteomes" id="UP001499878">
    <property type="component" value="Unassembled WGS sequence"/>
</dbReference>
<evidence type="ECO:0000313" key="3">
    <source>
        <dbReference type="Proteomes" id="UP001499878"/>
    </source>
</evidence>
<organism evidence="2 3">
    <name type="scientific">Streptomyces thinghirensis</name>
    <dbReference type="NCBI Taxonomy" id="551547"/>
    <lineage>
        <taxon>Bacteria</taxon>
        <taxon>Bacillati</taxon>
        <taxon>Actinomycetota</taxon>
        <taxon>Actinomycetes</taxon>
        <taxon>Kitasatosporales</taxon>
        <taxon>Streptomycetaceae</taxon>
        <taxon>Streptomyces</taxon>
    </lineage>
</organism>
<comment type="caution">
    <text evidence="2">The sequence shown here is derived from an EMBL/GenBank/DDBJ whole genome shotgun (WGS) entry which is preliminary data.</text>
</comment>
<dbReference type="EMBL" id="BAABJR010000025">
    <property type="protein sequence ID" value="GAA5216419.1"/>
    <property type="molecule type" value="Genomic_DNA"/>
</dbReference>
<accession>A0ABP9TGT9</accession>
<evidence type="ECO:0000313" key="2">
    <source>
        <dbReference type="EMBL" id="GAA5216419.1"/>
    </source>
</evidence>
<feature type="region of interest" description="Disordered" evidence="1">
    <location>
        <begin position="1"/>
        <end position="22"/>
    </location>
</feature>
<sequence length="43" mass="4504">MGARGDLPHLSDAADRRGSSRLVTQARRLRGALAEEATEVAAA</sequence>
<reference evidence="3" key="1">
    <citation type="journal article" date="2019" name="Int. J. Syst. Evol. Microbiol.">
        <title>The Global Catalogue of Microorganisms (GCM) 10K type strain sequencing project: providing services to taxonomists for standard genome sequencing and annotation.</title>
        <authorList>
            <consortium name="The Broad Institute Genomics Platform"/>
            <consortium name="The Broad Institute Genome Sequencing Center for Infectious Disease"/>
            <person name="Wu L."/>
            <person name="Ma J."/>
        </authorList>
    </citation>
    <scope>NUCLEOTIDE SEQUENCE [LARGE SCALE GENOMIC DNA]</scope>
    <source>
        <strain evidence="3">JCM 18306</strain>
    </source>
</reference>
<name>A0ABP9TGT9_9ACTN</name>
<gene>
    <name evidence="2" type="ORF">GCM10023323_69390</name>
</gene>
<feature type="compositionally biased region" description="Basic and acidic residues" evidence="1">
    <location>
        <begin position="1"/>
        <end position="18"/>
    </location>
</feature>